<name>A0A8H3CB10_9AGAM</name>
<dbReference type="AlphaFoldDB" id="A0A8H3CB10"/>
<protein>
    <submittedName>
        <fullName evidence="2">Uncharacterized protein</fullName>
    </submittedName>
</protein>
<dbReference type="EMBL" id="CAJMXA010002262">
    <property type="protein sequence ID" value="CAE6478509.1"/>
    <property type="molecule type" value="Genomic_DNA"/>
</dbReference>
<dbReference type="Proteomes" id="UP000663853">
    <property type="component" value="Unassembled WGS sequence"/>
</dbReference>
<sequence length="302" mass="32784">MGAPSRKYVDLIFKTSGKYGNWDPSQKVEVGDWGEIDKTTGAFIREGNIFKDPDYSAPLSDTQDTELVKMGGSEGMSSYQNLNANTKSIFASIFVPDMIRIASGVGTKFDKDLYSGVPTTGQLGVRVQSAWEFSPQNRSAVLTVLNAYSNYLEVGIVFPILRALRKLGGKAIVTEALHCPAYALFLSEKGKGGKASLALYASTSEAVMVANTSEASVGWKYASESGIWRAACALNETDVAYTPLYRVQKISRDSWFARSRGGPIPGPESTAEESGSEPYSPPWEELDEDGDEIPQRPISPAF</sequence>
<comment type="caution">
    <text evidence="2">The sequence shown here is derived from an EMBL/GenBank/DDBJ whole genome shotgun (WGS) entry which is preliminary data.</text>
</comment>
<feature type="region of interest" description="Disordered" evidence="1">
    <location>
        <begin position="257"/>
        <end position="302"/>
    </location>
</feature>
<proteinExistence type="predicted"/>
<evidence type="ECO:0000313" key="2">
    <source>
        <dbReference type="EMBL" id="CAE6478509.1"/>
    </source>
</evidence>
<organism evidence="2 3">
    <name type="scientific">Rhizoctonia solani</name>
    <dbReference type="NCBI Taxonomy" id="456999"/>
    <lineage>
        <taxon>Eukaryota</taxon>
        <taxon>Fungi</taxon>
        <taxon>Dikarya</taxon>
        <taxon>Basidiomycota</taxon>
        <taxon>Agaricomycotina</taxon>
        <taxon>Agaricomycetes</taxon>
        <taxon>Cantharellales</taxon>
        <taxon>Ceratobasidiaceae</taxon>
        <taxon>Rhizoctonia</taxon>
    </lineage>
</organism>
<evidence type="ECO:0000256" key="1">
    <source>
        <dbReference type="SAM" id="MobiDB-lite"/>
    </source>
</evidence>
<gene>
    <name evidence="2" type="ORF">RDB_LOCUS84848</name>
</gene>
<evidence type="ECO:0000313" key="3">
    <source>
        <dbReference type="Proteomes" id="UP000663853"/>
    </source>
</evidence>
<reference evidence="2" key="1">
    <citation type="submission" date="2021-01" db="EMBL/GenBank/DDBJ databases">
        <authorList>
            <person name="Kaushik A."/>
        </authorList>
    </citation>
    <scope>NUCLEOTIDE SEQUENCE</scope>
    <source>
        <strain evidence="2">AG6-10EEA</strain>
    </source>
</reference>
<accession>A0A8H3CB10</accession>